<dbReference type="InterPro" id="IPR015927">
    <property type="entry name" value="Peptidase_S24_S26A/B/C"/>
</dbReference>
<dbReference type="SMART" id="SM00530">
    <property type="entry name" value="HTH_XRE"/>
    <property type="match status" value="1"/>
</dbReference>
<dbReference type="PANTHER" id="PTHR40661:SF3">
    <property type="entry name" value="FELS-1 PROPHAGE TRANSCRIPTIONAL REGULATOR"/>
    <property type="match status" value="1"/>
</dbReference>
<reference evidence="5 6" key="1">
    <citation type="submission" date="2018-09" db="EMBL/GenBank/DDBJ databases">
        <title>The draft genome of Acinetobacter sp. strains.</title>
        <authorList>
            <person name="Qin J."/>
            <person name="Feng Y."/>
            <person name="Zong Z."/>
        </authorList>
    </citation>
    <scope>NUCLEOTIDE SEQUENCE [LARGE SCALE GENOMIC DNA]</scope>
    <source>
        <strain evidence="5 6">WCHAc060005</strain>
    </source>
</reference>
<evidence type="ECO:0000256" key="1">
    <source>
        <dbReference type="ARBA" id="ARBA00023015"/>
    </source>
</evidence>
<keyword evidence="3" id="KW-0804">Transcription</keyword>
<keyword evidence="1" id="KW-0805">Transcription regulation</keyword>
<dbReference type="InterPro" id="IPR001387">
    <property type="entry name" value="Cro/C1-type_HTH"/>
</dbReference>
<dbReference type="SUPFAM" id="SSF51306">
    <property type="entry name" value="LexA/Signal peptidase"/>
    <property type="match status" value="1"/>
</dbReference>
<comment type="caution">
    <text evidence="5">The sequence shown here is derived from an EMBL/GenBank/DDBJ whole genome shotgun (WGS) entry which is preliminary data.</text>
</comment>
<dbReference type="CDD" id="cd00093">
    <property type="entry name" value="HTH_XRE"/>
    <property type="match status" value="1"/>
</dbReference>
<accession>A0ABX9TSJ7</accession>
<dbReference type="PANTHER" id="PTHR40661">
    <property type="match status" value="1"/>
</dbReference>
<proteinExistence type="predicted"/>
<dbReference type="SUPFAM" id="SSF47413">
    <property type="entry name" value="lambda repressor-like DNA-binding domains"/>
    <property type="match status" value="1"/>
</dbReference>
<keyword evidence="2" id="KW-0238">DNA-binding</keyword>
<evidence type="ECO:0000256" key="3">
    <source>
        <dbReference type="ARBA" id="ARBA00023163"/>
    </source>
</evidence>
<dbReference type="InterPro" id="IPR039418">
    <property type="entry name" value="LexA-like"/>
</dbReference>
<dbReference type="Pfam" id="PF00717">
    <property type="entry name" value="Peptidase_S24"/>
    <property type="match status" value="1"/>
</dbReference>
<keyword evidence="6" id="KW-1185">Reference proteome</keyword>
<dbReference type="Proteomes" id="UP000280271">
    <property type="component" value="Unassembled WGS sequence"/>
</dbReference>
<dbReference type="Gene3D" id="2.10.109.10">
    <property type="entry name" value="Umud Fragment, subunit A"/>
    <property type="match status" value="1"/>
</dbReference>
<sequence>MTIGQRLREERERLGYTQPAFAELAGTTKKSQIDYEKDLTQPKAGYLASIAGVGADINYIVTGISERSPKSNRIDCIDGFTVVPVHDEVLISAGHGSVLCAENKPSSYMAFRNDWIRSRGFFAKDLKVFITRGDSMDPTISDKEPILVNTVEKDPQDGHIYVIRSGEMTWVKRIQMQIDGSLLLISDNKVYPPMSIKLDESSDVEIIGKVVNSSKNFY</sequence>
<dbReference type="EMBL" id="RCHC01000027">
    <property type="protein sequence ID" value="RLL17869.1"/>
    <property type="molecule type" value="Genomic_DNA"/>
</dbReference>
<evidence type="ECO:0000256" key="2">
    <source>
        <dbReference type="ARBA" id="ARBA00023125"/>
    </source>
</evidence>
<name>A0ABX9TSJ7_9GAMM</name>
<dbReference type="InterPro" id="IPR036286">
    <property type="entry name" value="LexA/Signal_pep-like_sf"/>
</dbReference>
<dbReference type="InterPro" id="IPR010982">
    <property type="entry name" value="Lambda_DNA-bd_dom_sf"/>
</dbReference>
<gene>
    <name evidence="5" type="ORF">D9K81_16490</name>
</gene>
<evidence type="ECO:0000313" key="6">
    <source>
        <dbReference type="Proteomes" id="UP000280271"/>
    </source>
</evidence>
<protein>
    <submittedName>
        <fullName evidence="5">XRE family transcriptional regulator</fullName>
    </submittedName>
</protein>
<evidence type="ECO:0000313" key="5">
    <source>
        <dbReference type="EMBL" id="RLL17869.1"/>
    </source>
</evidence>
<feature type="domain" description="HTH cro/C1-type" evidence="4">
    <location>
        <begin position="7"/>
        <end position="60"/>
    </location>
</feature>
<dbReference type="CDD" id="cd06529">
    <property type="entry name" value="S24_LexA-like"/>
    <property type="match status" value="1"/>
</dbReference>
<dbReference type="RefSeq" id="WP_121523761.1">
    <property type="nucleotide sequence ID" value="NZ_RCHC01000027.1"/>
</dbReference>
<dbReference type="PROSITE" id="PS50943">
    <property type="entry name" value="HTH_CROC1"/>
    <property type="match status" value="1"/>
</dbReference>
<evidence type="ECO:0000259" key="4">
    <source>
        <dbReference type="PROSITE" id="PS50943"/>
    </source>
</evidence>
<dbReference type="Gene3D" id="1.10.260.40">
    <property type="entry name" value="lambda repressor-like DNA-binding domains"/>
    <property type="match status" value="1"/>
</dbReference>
<organism evidence="5 6">
    <name type="scientific">Acinetobacter chengduensis</name>
    <dbReference type="NCBI Taxonomy" id="2420890"/>
    <lineage>
        <taxon>Bacteria</taxon>
        <taxon>Pseudomonadati</taxon>
        <taxon>Pseudomonadota</taxon>
        <taxon>Gammaproteobacteria</taxon>
        <taxon>Moraxellales</taxon>
        <taxon>Moraxellaceae</taxon>
        <taxon>Acinetobacter</taxon>
    </lineage>
</organism>